<dbReference type="InterPro" id="IPR050807">
    <property type="entry name" value="TransReg_Diox_bact_type"/>
</dbReference>
<dbReference type="SMART" id="SM00530">
    <property type="entry name" value="HTH_XRE"/>
    <property type="match status" value="1"/>
</dbReference>
<dbReference type="CDD" id="cd00093">
    <property type="entry name" value="HTH_XRE"/>
    <property type="match status" value="1"/>
</dbReference>
<dbReference type="Proteomes" id="UP000199180">
    <property type="component" value="Unassembled WGS sequence"/>
</dbReference>
<dbReference type="CDD" id="cd02209">
    <property type="entry name" value="cupin_XRE_C"/>
    <property type="match status" value="1"/>
</dbReference>
<dbReference type="GO" id="GO:0003677">
    <property type="term" value="F:DNA binding"/>
    <property type="evidence" value="ECO:0007669"/>
    <property type="project" value="UniProtKB-KW"/>
</dbReference>
<proteinExistence type="predicted"/>
<evidence type="ECO:0000313" key="4">
    <source>
        <dbReference type="Proteomes" id="UP000199180"/>
    </source>
</evidence>
<dbReference type="Gene3D" id="1.10.260.40">
    <property type="entry name" value="lambda repressor-like DNA-binding domains"/>
    <property type="match status" value="1"/>
</dbReference>
<keyword evidence="4" id="KW-1185">Reference proteome</keyword>
<gene>
    <name evidence="3" type="ORF">SAMN04489858_1272</name>
</gene>
<reference evidence="3 4" key="1">
    <citation type="submission" date="2016-10" db="EMBL/GenBank/DDBJ databases">
        <authorList>
            <person name="de Groot N.N."/>
        </authorList>
    </citation>
    <scope>NUCLEOTIDE SEQUENCE [LARGE SCALE GENOMIC DNA]</scope>
    <source>
        <strain evidence="3 4">DSM 17862</strain>
    </source>
</reference>
<dbReference type="InterPro" id="IPR013096">
    <property type="entry name" value="Cupin_2"/>
</dbReference>
<evidence type="ECO:0000256" key="1">
    <source>
        <dbReference type="ARBA" id="ARBA00023125"/>
    </source>
</evidence>
<dbReference type="GO" id="GO:0003700">
    <property type="term" value="F:DNA-binding transcription factor activity"/>
    <property type="evidence" value="ECO:0007669"/>
    <property type="project" value="TreeGrafter"/>
</dbReference>
<dbReference type="InterPro" id="IPR011051">
    <property type="entry name" value="RmlC_Cupin_sf"/>
</dbReference>
<dbReference type="GO" id="GO:0005829">
    <property type="term" value="C:cytosol"/>
    <property type="evidence" value="ECO:0007669"/>
    <property type="project" value="TreeGrafter"/>
</dbReference>
<dbReference type="STRING" id="364199.SAMN04489858_1272"/>
<organism evidence="3 4">
    <name type="scientific">Paracoccus homiensis</name>
    <dbReference type="NCBI Taxonomy" id="364199"/>
    <lineage>
        <taxon>Bacteria</taxon>
        <taxon>Pseudomonadati</taxon>
        <taxon>Pseudomonadota</taxon>
        <taxon>Alphaproteobacteria</taxon>
        <taxon>Rhodobacterales</taxon>
        <taxon>Paracoccaceae</taxon>
        <taxon>Paracoccus</taxon>
    </lineage>
</organism>
<dbReference type="Pfam" id="PF13560">
    <property type="entry name" value="HTH_31"/>
    <property type="match status" value="1"/>
</dbReference>
<dbReference type="SUPFAM" id="SSF47413">
    <property type="entry name" value="lambda repressor-like DNA-binding domains"/>
    <property type="match status" value="1"/>
</dbReference>
<dbReference type="PANTHER" id="PTHR46797">
    <property type="entry name" value="HTH-TYPE TRANSCRIPTIONAL REGULATOR"/>
    <property type="match status" value="1"/>
</dbReference>
<evidence type="ECO:0000313" key="3">
    <source>
        <dbReference type="EMBL" id="SEU09334.1"/>
    </source>
</evidence>
<sequence length="181" mass="20207">MTSGSDLRTLRKNRSLTLAQLAEAMGRSLGWMSQVERDVSRINSDDLLKLARILDVAPSLLRQPQAEAPQEEGRIVRAGRRRAVGHRFEGLTEALISPDLTDSFEIVHSSFLPGHSLPEPVRRETQEIGFMLAGQLDLTFGDQTFTVGPGDSFRIRNEPYSWSNPYSETAVALWVISPPIY</sequence>
<dbReference type="RefSeq" id="WP_245739529.1">
    <property type="nucleotide sequence ID" value="NZ_FOHO01000027.1"/>
</dbReference>
<name>A0A1I0JIX2_9RHOB</name>
<dbReference type="PROSITE" id="PS50943">
    <property type="entry name" value="HTH_CROC1"/>
    <property type="match status" value="1"/>
</dbReference>
<protein>
    <submittedName>
        <fullName evidence="3">Cupin domain-containing protein</fullName>
    </submittedName>
</protein>
<feature type="domain" description="HTH cro/C1-type" evidence="2">
    <location>
        <begin position="7"/>
        <end position="61"/>
    </location>
</feature>
<dbReference type="Gene3D" id="2.60.120.10">
    <property type="entry name" value="Jelly Rolls"/>
    <property type="match status" value="1"/>
</dbReference>
<dbReference type="PANTHER" id="PTHR46797:SF1">
    <property type="entry name" value="METHYLPHOSPHONATE SYNTHASE"/>
    <property type="match status" value="1"/>
</dbReference>
<dbReference type="InterPro" id="IPR001387">
    <property type="entry name" value="Cro/C1-type_HTH"/>
</dbReference>
<dbReference type="InterPro" id="IPR010982">
    <property type="entry name" value="Lambda_DNA-bd_dom_sf"/>
</dbReference>
<evidence type="ECO:0000259" key="2">
    <source>
        <dbReference type="PROSITE" id="PS50943"/>
    </source>
</evidence>
<dbReference type="Pfam" id="PF07883">
    <property type="entry name" value="Cupin_2"/>
    <property type="match status" value="1"/>
</dbReference>
<accession>A0A1I0JIX2</accession>
<dbReference type="EMBL" id="FOHO01000027">
    <property type="protein sequence ID" value="SEU09334.1"/>
    <property type="molecule type" value="Genomic_DNA"/>
</dbReference>
<dbReference type="AlphaFoldDB" id="A0A1I0JIX2"/>
<dbReference type="SUPFAM" id="SSF51182">
    <property type="entry name" value="RmlC-like cupins"/>
    <property type="match status" value="1"/>
</dbReference>
<dbReference type="InterPro" id="IPR014710">
    <property type="entry name" value="RmlC-like_jellyroll"/>
</dbReference>
<keyword evidence="1" id="KW-0238">DNA-binding</keyword>